<dbReference type="Pfam" id="PF22848">
    <property type="entry name" value="ASD1_dom"/>
    <property type="match status" value="1"/>
</dbReference>
<organism evidence="8">
    <name type="scientific">Chrysotila carterae</name>
    <name type="common">Marine alga</name>
    <name type="synonym">Syracosphaera carterae</name>
    <dbReference type="NCBI Taxonomy" id="13221"/>
    <lineage>
        <taxon>Eukaryota</taxon>
        <taxon>Haptista</taxon>
        <taxon>Haptophyta</taxon>
        <taxon>Prymnesiophyceae</taxon>
        <taxon>Isochrysidales</taxon>
        <taxon>Isochrysidaceae</taxon>
        <taxon>Chrysotila</taxon>
    </lineage>
</organism>
<dbReference type="EC" id="3.2.1.55" evidence="3"/>
<dbReference type="Gene3D" id="2.60.40.1180">
    <property type="entry name" value="Golgi alpha-mannosidase II"/>
    <property type="match status" value="1"/>
</dbReference>
<comment type="catalytic activity">
    <reaction evidence="1">
        <text>Hydrolysis of terminal non-reducing alpha-L-arabinofuranoside residues in alpha-L-arabinosides.</text>
        <dbReference type="EC" id="3.2.1.55"/>
    </reaction>
</comment>
<evidence type="ECO:0000256" key="5">
    <source>
        <dbReference type="ARBA" id="ARBA00022801"/>
    </source>
</evidence>
<feature type="domain" description="Alpha-L-arabinofuranosidase C-terminal" evidence="7">
    <location>
        <begin position="539"/>
        <end position="732"/>
    </location>
</feature>
<evidence type="ECO:0000256" key="6">
    <source>
        <dbReference type="ARBA" id="ARBA00023180"/>
    </source>
</evidence>
<dbReference type="InterPro" id="IPR010720">
    <property type="entry name" value="Alpha-L-AF_C"/>
</dbReference>
<dbReference type="PANTHER" id="PTHR31776:SF0">
    <property type="entry name" value="ALPHA-L-ARABINOFURANOSIDASE 1"/>
    <property type="match status" value="1"/>
</dbReference>
<dbReference type="PANTHER" id="PTHR31776">
    <property type="entry name" value="ALPHA-L-ARABINOFURANOSIDASE 1"/>
    <property type="match status" value="1"/>
</dbReference>
<evidence type="ECO:0000256" key="1">
    <source>
        <dbReference type="ARBA" id="ARBA00001462"/>
    </source>
</evidence>
<evidence type="ECO:0000256" key="4">
    <source>
        <dbReference type="ARBA" id="ARBA00022729"/>
    </source>
</evidence>
<dbReference type="SMART" id="SM00813">
    <property type="entry name" value="Alpha-L-AF_C"/>
    <property type="match status" value="1"/>
</dbReference>
<dbReference type="InterPro" id="IPR017853">
    <property type="entry name" value="GH"/>
</dbReference>
<proteinExistence type="inferred from homology"/>
<comment type="similarity">
    <text evidence="2">Belongs to the glycosyl hydrolase 51 family.</text>
</comment>
<dbReference type="InterPro" id="IPR013780">
    <property type="entry name" value="Glyco_hydro_b"/>
</dbReference>
<sequence>MASAPPPPLVASICPPSFGKLTKHASPLWLGCHSDPGFVHTPRFFDANLVFNPALASGGCLAGDEFSENSDQVDSLLSYSLEALASSTEEPSGSEHVAHAVQNGIGPSGWTTRITGTGSAGLSLGTSFQTKPAMRLSLSGVGRAALVNRGFGSAGLRLLKDHAYNVEIWAFRSARVTLFAELRNWKTGAMLARAETLVQPTGPPWGATWKEYSFALTPSANTDCVQIPFGSEAGIDCGSARGDAHVCVRCDGELVVGIMTLKASPPTKTVDDAQSSHTQQFEADISRSLKKSFAGADSFRPEPNGVQLSIGYVSLMPGAWGRVAGVNGAPLPALKAAADVLRTMGTRVMRAGGTVSQSLRWKDWRGPPWTRPSSGHAWGRSLLAGWGPFEYVDLCNALGITPVLTLAYDANDADDWADLVEYAWGDATTTTWGRRRAADGHAAPYNVSAFELGNEQYNPFFVEQVAAMELRAKQLGAPPLRYIFPSTYNALPTDADLERMASLGLPFERILMDIHVGAGGALAVAKNLFSRTKYPIGAANLETNAGAHDLRRALLEAADVLAFFNAPAELSRRIWARTASFCSGASLQFDEFDQALSFSLPQMTWLQPPGHVHAMLAESWAETTLNSTLSRSDGGAVQGTAAFAAQRTENGARVILAVNRAAAPQAFSVRLMQGVAPAPTHNVTGMMRILTGGADSFDNSPDDPNRISPRNVAMVHVSGAGRQLDFVMPPFSFGISSF</sequence>
<dbReference type="SUPFAM" id="SSF51445">
    <property type="entry name" value="(Trans)glycosidases"/>
    <property type="match status" value="1"/>
</dbReference>
<keyword evidence="6" id="KW-0325">Glycoprotein</keyword>
<reference evidence="8" key="1">
    <citation type="submission" date="2021-01" db="EMBL/GenBank/DDBJ databases">
        <authorList>
            <person name="Corre E."/>
            <person name="Pelletier E."/>
            <person name="Niang G."/>
            <person name="Scheremetjew M."/>
            <person name="Finn R."/>
            <person name="Kale V."/>
            <person name="Holt S."/>
            <person name="Cochrane G."/>
            <person name="Meng A."/>
            <person name="Brown T."/>
            <person name="Cohen L."/>
        </authorList>
    </citation>
    <scope>NUCLEOTIDE SEQUENCE</scope>
    <source>
        <strain evidence="8">CCMP645</strain>
    </source>
</reference>
<accession>A0A7S4F1N6</accession>
<dbReference type="GO" id="GO:0046556">
    <property type="term" value="F:alpha-L-arabinofuranosidase activity"/>
    <property type="evidence" value="ECO:0007669"/>
    <property type="project" value="UniProtKB-EC"/>
</dbReference>
<evidence type="ECO:0000313" key="8">
    <source>
        <dbReference type="EMBL" id="CAE0766588.1"/>
    </source>
</evidence>
<dbReference type="Gene3D" id="3.20.20.80">
    <property type="entry name" value="Glycosidases"/>
    <property type="match status" value="1"/>
</dbReference>
<dbReference type="EMBL" id="HBIZ01030129">
    <property type="protein sequence ID" value="CAE0766588.1"/>
    <property type="molecule type" value="Transcribed_RNA"/>
</dbReference>
<dbReference type="InterPro" id="IPR055235">
    <property type="entry name" value="ASD1_cat"/>
</dbReference>
<name>A0A7S4F1N6_CHRCT</name>
<evidence type="ECO:0000256" key="2">
    <source>
        <dbReference type="ARBA" id="ARBA00007186"/>
    </source>
</evidence>
<keyword evidence="4" id="KW-0732">Signal</keyword>
<evidence type="ECO:0000256" key="3">
    <source>
        <dbReference type="ARBA" id="ARBA00012670"/>
    </source>
</evidence>
<keyword evidence="5" id="KW-0378">Hydrolase</keyword>
<gene>
    <name evidence="8" type="ORF">PCAR00345_LOCUS19200</name>
</gene>
<dbReference type="AlphaFoldDB" id="A0A7S4F1N6"/>
<dbReference type="GO" id="GO:0046373">
    <property type="term" value="P:L-arabinose metabolic process"/>
    <property type="evidence" value="ECO:0007669"/>
    <property type="project" value="InterPro"/>
</dbReference>
<dbReference type="InterPro" id="IPR051563">
    <property type="entry name" value="Glycosyl_Hydrolase_51"/>
</dbReference>
<evidence type="ECO:0000259" key="7">
    <source>
        <dbReference type="SMART" id="SM00813"/>
    </source>
</evidence>
<protein>
    <recommendedName>
        <fullName evidence="3">non-reducing end alpha-L-arabinofuranosidase</fullName>
        <ecNumber evidence="3">3.2.1.55</ecNumber>
    </recommendedName>
</protein>